<comment type="similarity">
    <text evidence="1">Belongs to the AAA ATPase family.</text>
</comment>
<dbReference type="PANTHER" id="PTHR23077:SF9">
    <property type="entry name" value="PEROXISOMAL ATPASE PEX6"/>
    <property type="match status" value="1"/>
</dbReference>
<keyword evidence="1" id="KW-0547">Nucleotide-binding</keyword>
<dbReference type="GO" id="GO:0016887">
    <property type="term" value="F:ATP hydrolysis activity"/>
    <property type="evidence" value="ECO:0007669"/>
    <property type="project" value="InterPro"/>
</dbReference>
<dbReference type="Proteomes" id="UP000887565">
    <property type="component" value="Unplaced"/>
</dbReference>
<keyword evidence="3" id="KW-1185">Reference proteome</keyword>
<dbReference type="PANTHER" id="PTHR23077">
    <property type="entry name" value="AAA-FAMILY ATPASE"/>
    <property type="match status" value="1"/>
</dbReference>
<sequence>MVSDGKPGIGLNRLVSQLLAEMDGVHSSNDVFVIGATNRVDLVDKSLLRPGRFDQTILVDAAVDASSRFNILSAVTRRLPLSANVDLVRLTAQCPPRMTGADFYWLARQAAMNAASRLVKSLSVENHVDRDNENDEHDLETRVENTDFLTALASISESTNGHEVGL</sequence>
<organism evidence="3 4">
    <name type="scientific">Romanomermis culicivorax</name>
    <name type="common">Nematode worm</name>
    <dbReference type="NCBI Taxonomy" id="13658"/>
    <lineage>
        <taxon>Eukaryota</taxon>
        <taxon>Metazoa</taxon>
        <taxon>Ecdysozoa</taxon>
        <taxon>Nematoda</taxon>
        <taxon>Enoplea</taxon>
        <taxon>Dorylaimia</taxon>
        <taxon>Mermithida</taxon>
        <taxon>Mermithoidea</taxon>
        <taxon>Mermithidae</taxon>
        <taxon>Romanomermis</taxon>
    </lineage>
</organism>
<evidence type="ECO:0000313" key="4">
    <source>
        <dbReference type="WBParaSite" id="nRc.2.0.1.t19849-RA"/>
    </source>
</evidence>
<evidence type="ECO:0000256" key="1">
    <source>
        <dbReference type="RuleBase" id="RU003651"/>
    </source>
</evidence>
<proteinExistence type="inferred from homology"/>
<dbReference type="Gene3D" id="3.40.50.300">
    <property type="entry name" value="P-loop containing nucleotide triphosphate hydrolases"/>
    <property type="match status" value="1"/>
</dbReference>
<evidence type="ECO:0000313" key="3">
    <source>
        <dbReference type="Proteomes" id="UP000887565"/>
    </source>
</evidence>
<dbReference type="OMA" id="ICSSAWL"/>
<protein>
    <submittedName>
        <fullName evidence="4">ATPase AAA-type core domain-containing protein</fullName>
    </submittedName>
</protein>
<dbReference type="Gene3D" id="1.10.8.60">
    <property type="match status" value="1"/>
</dbReference>
<dbReference type="GO" id="GO:0005829">
    <property type="term" value="C:cytosol"/>
    <property type="evidence" value="ECO:0007669"/>
    <property type="project" value="TreeGrafter"/>
</dbReference>
<dbReference type="Pfam" id="PF00004">
    <property type="entry name" value="AAA"/>
    <property type="match status" value="1"/>
</dbReference>
<dbReference type="SUPFAM" id="SSF52540">
    <property type="entry name" value="P-loop containing nucleoside triphosphate hydrolases"/>
    <property type="match status" value="1"/>
</dbReference>
<dbReference type="InterPro" id="IPR003959">
    <property type="entry name" value="ATPase_AAA_core"/>
</dbReference>
<reference evidence="4" key="1">
    <citation type="submission" date="2022-11" db="UniProtKB">
        <authorList>
            <consortium name="WormBaseParasite"/>
        </authorList>
    </citation>
    <scope>IDENTIFICATION</scope>
</reference>
<dbReference type="GO" id="GO:0005778">
    <property type="term" value="C:peroxisomal membrane"/>
    <property type="evidence" value="ECO:0007669"/>
    <property type="project" value="TreeGrafter"/>
</dbReference>
<dbReference type="InterPro" id="IPR003960">
    <property type="entry name" value="ATPase_AAA_CS"/>
</dbReference>
<dbReference type="InterPro" id="IPR027417">
    <property type="entry name" value="P-loop_NTPase"/>
</dbReference>
<dbReference type="PROSITE" id="PS00674">
    <property type="entry name" value="AAA"/>
    <property type="match status" value="1"/>
</dbReference>
<keyword evidence="1" id="KW-0067">ATP-binding</keyword>
<evidence type="ECO:0000259" key="2">
    <source>
        <dbReference type="Pfam" id="PF00004"/>
    </source>
</evidence>
<dbReference type="GO" id="GO:0016558">
    <property type="term" value="P:protein import into peroxisome matrix"/>
    <property type="evidence" value="ECO:0007669"/>
    <property type="project" value="TreeGrafter"/>
</dbReference>
<name>A0A915J168_ROMCU</name>
<feature type="domain" description="ATPase AAA-type core" evidence="2">
    <location>
        <begin position="12"/>
        <end position="60"/>
    </location>
</feature>
<dbReference type="InterPro" id="IPR050168">
    <property type="entry name" value="AAA_ATPase_domain"/>
</dbReference>
<dbReference type="AlphaFoldDB" id="A0A915J168"/>
<dbReference type="GO" id="GO:0005524">
    <property type="term" value="F:ATP binding"/>
    <property type="evidence" value="ECO:0007669"/>
    <property type="project" value="UniProtKB-KW"/>
</dbReference>
<accession>A0A915J168</accession>
<dbReference type="WBParaSite" id="nRc.2.0.1.t19849-RA">
    <property type="protein sequence ID" value="nRc.2.0.1.t19849-RA"/>
    <property type="gene ID" value="nRc.2.0.1.g19849"/>
</dbReference>